<dbReference type="PANTHER" id="PTHR10815">
    <property type="entry name" value="METHYLATED-DNA--PROTEIN-CYSTEINE METHYLTRANSFERASE"/>
    <property type="match status" value="1"/>
</dbReference>
<name>A0A7G9R907_9ACTN</name>
<dbReference type="InterPro" id="IPR023546">
    <property type="entry name" value="MGMT"/>
</dbReference>
<keyword evidence="3 9" id="KW-0963">Cytoplasm</keyword>
<comment type="catalytic activity">
    <reaction evidence="8 9">
        <text>a 6-O-methyl-2'-deoxyguanosine in DNA + L-cysteinyl-[protein] = S-methyl-L-cysteinyl-[protein] + a 2'-deoxyguanosine in DNA</text>
        <dbReference type="Rhea" id="RHEA:24000"/>
        <dbReference type="Rhea" id="RHEA-COMP:10131"/>
        <dbReference type="Rhea" id="RHEA-COMP:10132"/>
        <dbReference type="Rhea" id="RHEA-COMP:11367"/>
        <dbReference type="Rhea" id="RHEA-COMP:11368"/>
        <dbReference type="ChEBI" id="CHEBI:29950"/>
        <dbReference type="ChEBI" id="CHEBI:82612"/>
        <dbReference type="ChEBI" id="CHEBI:85445"/>
        <dbReference type="ChEBI" id="CHEBI:85448"/>
        <dbReference type="EC" id="2.1.1.63"/>
    </reaction>
</comment>
<dbReference type="InterPro" id="IPR036631">
    <property type="entry name" value="MGMT_N_sf"/>
</dbReference>
<evidence type="ECO:0000256" key="2">
    <source>
        <dbReference type="ARBA" id="ARBA00008711"/>
    </source>
</evidence>
<dbReference type="GO" id="GO:0032259">
    <property type="term" value="P:methylation"/>
    <property type="evidence" value="ECO:0007669"/>
    <property type="project" value="UniProtKB-KW"/>
</dbReference>
<keyword evidence="4 9" id="KW-0489">Methyltransferase</keyword>
<dbReference type="InterPro" id="IPR008332">
    <property type="entry name" value="MethylG_MeTrfase_N"/>
</dbReference>
<dbReference type="EC" id="2.1.1.63" evidence="9"/>
<feature type="domain" description="Methylguanine DNA methyltransferase ribonuclease-like" evidence="11">
    <location>
        <begin position="2"/>
        <end position="85"/>
    </location>
</feature>
<comment type="subcellular location">
    <subcellularLocation>
        <location evidence="9">Cytoplasm</location>
    </subcellularLocation>
</comment>
<dbReference type="EMBL" id="CP060713">
    <property type="protein sequence ID" value="QNN52082.1"/>
    <property type="molecule type" value="Genomic_DNA"/>
</dbReference>
<dbReference type="FunFam" id="1.10.10.10:FF:000214">
    <property type="entry name" value="Methylated-DNA--protein-cysteine methyltransferase"/>
    <property type="match status" value="1"/>
</dbReference>
<dbReference type="SUPFAM" id="SSF46767">
    <property type="entry name" value="Methylated DNA-protein cysteine methyltransferase, C-terminal domain"/>
    <property type="match status" value="1"/>
</dbReference>
<evidence type="ECO:0000256" key="7">
    <source>
        <dbReference type="ARBA" id="ARBA00023204"/>
    </source>
</evidence>
<keyword evidence="6 9" id="KW-0227">DNA damage</keyword>
<evidence type="ECO:0000313" key="13">
    <source>
        <dbReference type="Proteomes" id="UP000515947"/>
    </source>
</evidence>
<accession>A0A7G9R907</accession>
<dbReference type="RefSeq" id="WP_187577925.1">
    <property type="nucleotide sequence ID" value="NZ_CP060713.1"/>
</dbReference>
<dbReference type="GO" id="GO:0003908">
    <property type="term" value="F:methylated-DNA-[protein]-cysteine S-methyltransferase activity"/>
    <property type="evidence" value="ECO:0007669"/>
    <property type="project" value="UniProtKB-UniRule"/>
</dbReference>
<dbReference type="Pfam" id="PF01035">
    <property type="entry name" value="DNA_binding_1"/>
    <property type="match status" value="1"/>
</dbReference>
<dbReference type="CDD" id="cd06445">
    <property type="entry name" value="ATase"/>
    <property type="match status" value="1"/>
</dbReference>
<dbReference type="InterPro" id="IPR036388">
    <property type="entry name" value="WH-like_DNA-bd_sf"/>
</dbReference>
<dbReference type="HAMAP" id="MF_00772">
    <property type="entry name" value="OGT"/>
    <property type="match status" value="1"/>
</dbReference>
<proteinExistence type="inferred from homology"/>
<evidence type="ECO:0000256" key="4">
    <source>
        <dbReference type="ARBA" id="ARBA00022603"/>
    </source>
</evidence>
<dbReference type="KEGG" id="nmes:H9L09_16470"/>
<dbReference type="Gene3D" id="1.10.10.10">
    <property type="entry name" value="Winged helix-like DNA-binding domain superfamily/Winged helix DNA-binding domain"/>
    <property type="match status" value="1"/>
</dbReference>
<dbReference type="InterPro" id="IPR036217">
    <property type="entry name" value="MethylDNA_cys_MeTrfase_DNAb"/>
</dbReference>
<evidence type="ECO:0000256" key="3">
    <source>
        <dbReference type="ARBA" id="ARBA00022490"/>
    </source>
</evidence>
<comment type="catalytic activity">
    <reaction evidence="1 9">
        <text>a 4-O-methyl-thymidine in DNA + L-cysteinyl-[protein] = a thymidine in DNA + S-methyl-L-cysteinyl-[protein]</text>
        <dbReference type="Rhea" id="RHEA:53428"/>
        <dbReference type="Rhea" id="RHEA-COMP:10131"/>
        <dbReference type="Rhea" id="RHEA-COMP:10132"/>
        <dbReference type="Rhea" id="RHEA-COMP:13555"/>
        <dbReference type="Rhea" id="RHEA-COMP:13556"/>
        <dbReference type="ChEBI" id="CHEBI:29950"/>
        <dbReference type="ChEBI" id="CHEBI:82612"/>
        <dbReference type="ChEBI" id="CHEBI:137386"/>
        <dbReference type="ChEBI" id="CHEBI:137387"/>
        <dbReference type="EC" id="2.1.1.63"/>
    </reaction>
</comment>
<evidence type="ECO:0000259" key="10">
    <source>
        <dbReference type="Pfam" id="PF01035"/>
    </source>
</evidence>
<dbReference type="InterPro" id="IPR014048">
    <property type="entry name" value="MethylDNA_cys_MeTrfase_DNA-bd"/>
</dbReference>
<keyword evidence="7 9" id="KW-0234">DNA repair</keyword>
<comment type="similarity">
    <text evidence="2 9">Belongs to the MGMT family.</text>
</comment>
<evidence type="ECO:0000256" key="8">
    <source>
        <dbReference type="ARBA" id="ARBA00049348"/>
    </source>
</evidence>
<sequence>MWTTMESPAGTMRVVASRDAITDFEFWDGDNASGSPRSSTAVAAARAAGRPVGQRTDDDPLLREAVRQMTAYFARDLKEFDLPVRPEGTPFQQRVWEQLRRIGYGETASYGEIARRMGMTNAASRAVGLANGRNPIAIVIPCHRVLGAQGKLVGYAGGLERKQMLLELEQDALF</sequence>
<dbReference type="AlphaFoldDB" id="A0A7G9R907"/>
<evidence type="ECO:0000256" key="6">
    <source>
        <dbReference type="ARBA" id="ARBA00022763"/>
    </source>
</evidence>
<dbReference type="GO" id="GO:0005737">
    <property type="term" value="C:cytoplasm"/>
    <property type="evidence" value="ECO:0007669"/>
    <property type="project" value="UniProtKB-SubCell"/>
</dbReference>
<dbReference type="Pfam" id="PF02870">
    <property type="entry name" value="Methyltransf_1N"/>
    <property type="match status" value="1"/>
</dbReference>
<keyword evidence="5 9" id="KW-0808">Transferase</keyword>
<evidence type="ECO:0000259" key="11">
    <source>
        <dbReference type="Pfam" id="PF02870"/>
    </source>
</evidence>
<protein>
    <recommendedName>
        <fullName evidence="9">Methylated-DNA--protein-cysteine methyltransferase</fullName>
        <ecNumber evidence="9">2.1.1.63</ecNumber>
    </recommendedName>
    <alternativeName>
        <fullName evidence="9">6-O-methylguanine-DNA methyltransferase</fullName>
        <shortName evidence="9">MGMT</shortName>
    </alternativeName>
    <alternativeName>
        <fullName evidence="9">O-6-methylguanine-DNA-alkyltransferase</fullName>
    </alternativeName>
</protein>
<gene>
    <name evidence="12" type="ORF">H9L09_16470</name>
</gene>
<feature type="domain" description="Methylated-DNA-[protein]-cysteine S-methyltransferase DNA binding" evidence="10">
    <location>
        <begin position="90"/>
        <end position="170"/>
    </location>
</feature>
<dbReference type="SUPFAM" id="SSF53155">
    <property type="entry name" value="Methylated DNA-protein cysteine methyltransferase domain"/>
    <property type="match status" value="1"/>
</dbReference>
<comment type="miscellaneous">
    <text evidence="9">This enzyme catalyzes only one turnover and therefore is not strictly catalytic. According to one definition, an enzyme is a biocatalyst that acts repeatedly and over many reaction cycles.</text>
</comment>
<evidence type="ECO:0000313" key="12">
    <source>
        <dbReference type="EMBL" id="QNN52082.1"/>
    </source>
</evidence>
<evidence type="ECO:0000256" key="1">
    <source>
        <dbReference type="ARBA" id="ARBA00001286"/>
    </source>
</evidence>
<dbReference type="Gene3D" id="3.30.160.70">
    <property type="entry name" value="Methylated DNA-protein cysteine methyltransferase domain"/>
    <property type="match status" value="1"/>
</dbReference>
<dbReference type="Proteomes" id="UP000515947">
    <property type="component" value="Chromosome"/>
</dbReference>
<dbReference type="NCBIfam" id="TIGR00589">
    <property type="entry name" value="ogt"/>
    <property type="match status" value="1"/>
</dbReference>
<comment type="function">
    <text evidence="9">Involved in the cellular defense against the biological effects of O6-methylguanine (O6-MeG) and O4-methylthymine (O4-MeT) in DNA. Repairs the methylated nucleobase in DNA by stoichiometrically transferring the methyl group to a cysteine residue in the enzyme. This is a suicide reaction: the enzyme is irreversibly inactivated.</text>
</comment>
<dbReference type="PROSITE" id="PS00374">
    <property type="entry name" value="MGMT"/>
    <property type="match status" value="1"/>
</dbReference>
<dbReference type="GO" id="GO:0006307">
    <property type="term" value="P:DNA alkylation repair"/>
    <property type="evidence" value="ECO:0007669"/>
    <property type="project" value="UniProtKB-UniRule"/>
</dbReference>
<dbReference type="PANTHER" id="PTHR10815:SF5">
    <property type="entry name" value="METHYLATED-DNA--PROTEIN-CYSTEINE METHYLTRANSFERASE"/>
    <property type="match status" value="1"/>
</dbReference>
<evidence type="ECO:0000256" key="5">
    <source>
        <dbReference type="ARBA" id="ARBA00022679"/>
    </source>
</evidence>
<feature type="active site" description="Nucleophile; methyl group acceptor" evidence="9">
    <location>
        <position position="142"/>
    </location>
</feature>
<evidence type="ECO:0000256" key="9">
    <source>
        <dbReference type="HAMAP-Rule" id="MF_00772"/>
    </source>
</evidence>
<dbReference type="InterPro" id="IPR001497">
    <property type="entry name" value="MethylDNA_cys_MeTrfase_AS"/>
</dbReference>
<organism evidence="12 13">
    <name type="scientific">Nocardioides mesophilus</name>
    <dbReference type="NCBI Taxonomy" id="433659"/>
    <lineage>
        <taxon>Bacteria</taxon>
        <taxon>Bacillati</taxon>
        <taxon>Actinomycetota</taxon>
        <taxon>Actinomycetes</taxon>
        <taxon>Propionibacteriales</taxon>
        <taxon>Nocardioidaceae</taxon>
        <taxon>Nocardioides</taxon>
    </lineage>
</organism>
<reference evidence="12 13" key="1">
    <citation type="submission" date="2020-08" db="EMBL/GenBank/DDBJ databases">
        <title>Genome sequence of Nocardioides mesophilus KACC 16243T.</title>
        <authorList>
            <person name="Hyun D.-W."/>
            <person name="Bae J.-W."/>
        </authorList>
    </citation>
    <scope>NUCLEOTIDE SEQUENCE [LARGE SCALE GENOMIC DNA]</scope>
    <source>
        <strain evidence="12 13">KACC 16243</strain>
    </source>
</reference>
<keyword evidence="13" id="KW-1185">Reference proteome</keyword>